<dbReference type="Proteomes" id="UP001516472">
    <property type="component" value="Unassembled WGS sequence"/>
</dbReference>
<reference evidence="3 4" key="1">
    <citation type="submission" date="2020-02" db="EMBL/GenBank/DDBJ databases">
        <authorList>
            <person name="Babadi Z.K."/>
            <person name="Risdian C."/>
            <person name="Ebrahimipour G.H."/>
            <person name="Wink J."/>
        </authorList>
    </citation>
    <scope>NUCLEOTIDE SEQUENCE [LARGE SCALE GENOMIC DNA]</scope>
    <source>
        <strain evidence="3 4">ZKHCc1 1396</strain>
    </source>
</reference>
<sequence length="60" mass="6376">MEHIKEVVAFLMGLGTGLSINVVVKFFRSSNSGATSTTQSNNKVGGSMAGRDISTNKRDE</sequence>
<dbReference type="EMBL" id="JAAIYO010000017">
    <property type="protein sequence ID" value="MBE4753213.1"/>
    <property type="molecule type" value="Genomic_DNA"/>
</dbReference>
<gene>
    <name evidence="3" type="ORF">G4177_34195</name>
</gene>
<feature type="region of interest" description="Disordered" evidence="1">
    <location>
        <begin position="31"/>
        <end position="60"/>
    </location>
</feature>
<feature type="transmembrane region" description="Helical" evidence="2">
    <location>
        <begin position="7"/>
        <end position="27"/>
    </location>
</feature>
<organism evidence="3 4">
    <name type="scientific">Corallococcus soli</name>
    <dbReference type="NCBI Taxonomy" id="2710757"/>
    <lineage>
        <taxon>Bacteria</taxon>
        <taxon>Pseudomonadati</taxon>
        <taxon>Myxococcota</taxon>
        <taxon>Myxococcia</taxon>
        <taxon>Myxococcales</taxon>
        <taxon>Cystobacterineae</taxon>
        <taxon>Myxococcaceae</taxon>
        <taxon>Corallococcus</taxon>
    </lineage>
</organism>
<comment type="caution">
    <text evidence="3">The sequence shown here is derived from an EMBL/GenBank/DDBJ whole genome shotgun (WGS) entry which is preliminary data.</text>
</comment>
<evidence type="ECO:0000313" key="4">
    <source>
        <dbReference type="Proteomes" id="UP001516472"/>
    </source>
</evidence>
<dbReference type="RefSeq" id="WP_193430373.1">
    <property type="nucleotide sequence ID" value="NZ_CBCSIP010000030.1"/>
</dbReference>
<evidence type="ECO:0000256" key="2">
    <source>
        <dbReference type="SAM" id="Phobius"/>
    </source>
</evidence>
<name>A0ABR9PZ50_9BACT</name>
<keyword evidence="2" id="KW-0472">Membrane</keyword>
<accession>A0ABR9PZ50</accession>
<evidence type="ECO:0000256" key="1">
    <source>
        <dbReference type="SAM" id="MobiDB-lite"/>
    </source>
</evidence>
<feature type="compositionally biased region" description="Polar residues" evidence="1">
    <location>
        <begin position="31"/>
        <end position="44"/>
    </location>
</feature>
<proteinExistence type="predicted"/>
<keyword evidence="4" id="KW-1185">Reference proteome</keyword>
<keyword evidence="2" id="KW-1133">Transmembrane helix</keyword>
<protein>
    <submittedName>
        <fullName evidence="3">Uncharacterized protein</fullName>
    </submittedName>
</protein>
<evidence type="ECO:0000313" key="3">
    <source>
        <dbReference type="EMBL" id="MBE4753213.1"/>
    </source>
</evidence>
<keyword evidence="2" id="KW-0812">Transmembrane</keyword>